<dbReference type="InterPro" id="IPR000276">
    <property type="entry name" value="GPCR_Rhodpsn"/>
</dbReference>
<dbReference type="PROSITE" id="PS50262">
    <property type="entry name" value="G_PROTEIN_RECEP_F1_2"/>
    <property type="match status" value="1"/>
</dbReference>
<dbReference type="PANTHER" id="PTHR46641:SF14">
    <property type="entry name" value="G-PROTEIN COUPLED RECEPTORS FAMILY 1 PROFILE DOMAIN-CONTAINING PROTEIN"/>
    <property type="match status" value="1"/>
</dbReference>
<proteinExistence type="predicted"/>
<feature type="domain" description="G-protein coupled receptors family 1 profile" evidence="6">
    <location>
        <begin position="20"/>
        <end position="309"/>
    </location>
</feature>
<sequence length="385" mass="43105">MAFVLNGPVTAVFVFTGVLLNLITVFVLVNPPKRSCASANSTIKRGLSLKRGGSLRAVSSARPIIYTYLLWIAFSDTTLLLNAFLMYCVPSFMTSLGFYARLFPTYYMLSNASLTASVWLMCALMFERYRALCRPLSVQAQQMSVARVHKILTAVVLVAVIFSLPRLFELALFEYEGEVYVRQTFLVENRFYMIGYRIVGGLLFYSLFPYIGLFTMSTRISFAMHAASKERQRLALGSQKSRRESSDSELILLAVMAKFLLSRLMPTALDVAEHIVSAKEFLNSPTATICVDISNLLVVISSATNFFVYCAFSRSFRHVVCPRFTCLGRAVHGKGRQRRRISLKRTVSSNSSACSSKLCDMNNSTRICAPLLAADFPLRRTEVLI</sequence>
<dbReference type="Proteomes" id="UP000050794">
    <property type="component" value="Unassembled WGS sequence"/>
</dbReference>
<gene>
    <name evidence="7" type="ORF">TCNE_LOCUS11816</name>
</gene>
<keyword evidence="8" id="KW-1185">Reference proteome</keyword>
<dbReference type="SUPFAM" id="SSF81321">
    <property type="entry name" value="Family A G protein-coupled receptor-like"/>
    <property type="match status" value="1"/>
</dbReference>
<reference evidence="9" key="1">
    <citation type="submission" date="2016-06" db="UniProtKB">
        <authorList>
            <consortium name="WormBaseParasite"/>
        </authorList>
    </citation>
    <scope>IDENTIFICATION</scope>
</reference>
<dbReference type="AlphaFoldDB" id="A0A183UTJ7"/>
<evidence type="ECO:0000313" key="7">
    <source>
        <dbReference type="EMBL" id="VDM43137.1"/>
    </source>
</evidence>
<comment type="subcellular location">
    <subcellularLocation>
        <location evidence="1">Membrane</location>
    </subcellularLocation>
</comment>
<dbReference type="PRINTS" id="PR00237">
    <property type="entry name" value="GPCRRHODOPSN"/>
</dbReference>
<dbReference type="GO" id="GO:0016020">
    <property type="term" value="C:membrane"/>
    <property type="evidence" value="ECO:0007669"/>
    <property type="project" value="UniProtKB-SubCell"/>
</dbReference>
<dbReference type="EMBL" id="UYWY01020999">
    <property type="protein sequence ID" value="VDM43137.1"/>
    <property type="molecule type" value="Genomic_DNA"/>
</dbReference>
<organism evidence="8 9">
    <name type="scientific">Toxocara canis</name>
    <name type="common">Canine roundworm</name>
    <dbReference type="NCBI Taxonomy" id="6265"/>
    <lineage>
        <taxon>Eukaryota</taxon>
        <taxon>Metazoa</taxon>
        <taxon>Ecdysozoa</taxon>
        <taxon>Nematoda</taxon>
        <taxon>Chromadorea</taxon>
        <taxon>Rhabditida</taxon>
        <taxon>Spirurina</taxon>
        <taxon>Ascaridomorpha</taxon>
        <taxon>Ascaridoidea</taxon>
        <taxon>Toxocaridae</taxon>
        <taxon>Toxocara</taxon>
    </lineage>
</organism>
<keyword evidence="3 5" id="KW-1133">Transmembrane helix</keyword>
<evidence type="ECO:0000313" key="9">
    <source>
        <dbReference type="WBParaSite" id="TCNE_0001181701-mRNA-1"/>
    </source>
</evidence>
<keyword evidence="4 5" id="KW-0472">Membrane</keyword>
<dbReference type="InterPro" id="IPR017452">
    <property type="entry name" value="GPCR_Rhodpsn_7TM"/>
</dbReference>
<dbReference type="WBParaSite" id="TCNE_0001181701-mRNA-1">
    <property type="protein sequence ID" value="TCNE_0001181701-mRNA-1"/>
    <property type="gene ID" value="TCNE_0001181701"/>
</dbReference>
<dbReference type="Pfam" id="PF00001">
    <property type="entry name" value="7tm_1"/>
    <property type="match status" value="1"/>
</dbReference>
<feature type="transmembrane region" description="Helical" evidence="5">
    <location>
        <begin position="151"/>
        <end position="173"/>
    </location>
</feature>
<accession>A0A183UTJ7</accession>
<feature type="transmembrane region" description="Helical" evidence="5">
    <location>
        <begin position="65"/>
        <end position="86"/>
    </location>
</feature>
<dbReference type="Gene3D" id="1.20.1070.10">
    <property type="entry name" value="Rhodopsin 7-helix transmembrane proteins"/>
    <property type="match status" value="1"/>
</dbReference>
<dbReference type="CDD" id="cd14978">
    <property type="entry name" value="7tmA_FMRFamide_R-like"/>
    <property type="match status" value="1"/>
</dbReference>
<evidence type="ECO:0000256" key="3">
    <source>
        <dbReference type="ARBA" id="ARBA00022989"/>
    </source>
</evidence>
<dbReference type="InterPro" id="IPR052954">
    <property type="entry name" value="GPCR-Ligand_Int"/>
</dbReference>
<evidence type="ECO:0000256" key="2">
    <source>
        <dbReference type="ARBA" id="ARBA00022692"/>
    </source>
</evidence>
<feature type="transmembrane region" description="Helical" evidence="5">
    <location>
        <begin position="12"/>
        <end position="29"/>
    </location>
</feature>
<evidence type="ECO:0000256" key="5">
    <source>
        <dbReference type="SAM" id="Phobius"/>
    </source>
</evidence>
<protein>
    <submittedName>
        <fullName evidence="9">FMRFamide receptor</fullName>
    </submittedName>
</protein>
<dbReference type="GO" id="GO:0004930">
    <property type="term" value="F:G protein-coupled receptor activity"/>
    <property type="evidence" value="ECO:0007669"/>
    <property type="project" value="InterPro"/>
</dbReference>
<feature type="transmembrane region" description="Helical" evidence="5">
    <location>
        <begin position="193"/>
        <end position="214"/>
    </location>
</feature>
<name>A0A183UTJ7_TOXCA</name>
<evidence type="ECO:0000256" key="4">
    <source>
        <dbReference type="ARBA" id="ARBA00023136"/>
    </source>
</evidence>
<dbReference type="PANTHER" id="PTHR46641">
    <property type="entry name" value="FMRFAMIDE RECEPTOR-RELATED"/>
    <property type="match status" value="1"/>
</dbReference>
<reference evidence="7 8" key="2">
    <citation type="submission" date="2018-11" db="EMBL/GenBank/DDBJ databases">
        <authorList>
            <consortium name="Pathogen Informatics"/>
        </authorList>
    </citation>
    <scope>NUCLEOTIDE SEQUENCE [LARGE SCALE GENOMIC DNA]</scope>
</reference>
<evidence type="ECO:0000259" key="6">
    <source>
        <dbReference type="PROSITE" id="PS50262"/>
    </source>
</evidence>
<evidence type="ECO:0000256" key="1">
    <source>
        <dbReference type="ARBA" id="ARBA00004370"/>
    </source>
</evidence>
<keyword evidence="2 5" id="KW-0812">Transmembrane</keyword>
<feature type="transmembrane region" description="Helical" evidence="5">
    <location>
        <begin position="106"/>
        <end position="126"/>
    </location>
</feature>
<evidence type="ECO:0000313" key="8">
    <source>
        <dbReference type="Proteomes" id="UP000050794"/>
    </source>
</evidence>